<evidence type="ECO:0000313" key="3">
    <source>
        <dbReference type="EMBL" id="KAK1346416.1"/>
    </source>
</evidence>
<organism evidence="3 4">
    <name type="scientific">Cnephaeus nilssonii</name>
    <name type="common">Northern bat</name>
    <name type="synonym">Eptesicus nilssonii</name>
    <dbReference type="NCBI Taxonomy" id="3371016"/>
    <lineage>
        <taxon>Eukaryota</taxon>
        <taxon>Metazoa</taxon>
        <taxon>Chordata</taxon>
        <taxon>Craniata</taxon>
        <taxon>Vertebrata</taxon>
        <taxon>Euteleostomi</taxon>
        <taxon>Mammalia</taxon>
        <taxon>Eutheria</taxon>
        <taxon>Laurasiatheria</taxon>
        <taxon>Chiroptera</taxon>
        <taxon>Yangochiroptera</taxon>
        <taxon>Vespertilionidae</taxon>
        <taxon>Cnephaeus</taxon>
    </lineage>
</organism>
<sequence>MKCDHCTWKECSKKIKTNDQENATVNVRSPAQENGGKGEFHKLANAKIFLSDCLACDSCVTTEEGVQVSQQNTKDFFRVLNLNKICDTSQHKVLAVSKTAAFSKALGHTVFDMKIAADFSNLESQKEFVHRYCQHREEEPRLPMLTSACPSWNDMQSVCWVTPSPPPLHSQVSPTDHGLSGEGLLHQTAEPVPRQDFPHHCGPVL</sequence>
<evidence type="ECO:0000256" key="1">
    <source>
        <dbReference type="ARBA" id="ARBA00006596"/>
    </source>
</evidence>
<keyword evidence="4" id="KW-1185">Reference proteome</keyword>
<reference evidence="3" key="1">
    <citation type="submission" date="2023-06" db="EMBL/GenBank/DDBJ databases">
        <title>Reference genome for the Northern bat (Eptesicus nilssonii), a most northern bat species.</title>
        <authorList>
            <person name="Laine V.N."/>
            <person name="Pulliainen A.T."/>
            <person name="Lilley T.M."/>
        </authorList>
    </citation>
    <scope>NUCLEOTIDE SEQUENCE</scope>
    <source>
        <strain evidence="3">BLF_Eptnil</strain>
        <tissue evidence="3">Kidney</tissue>
    </source>
</reference>
<dbReference type="Pfam" id="PF02906">
    <property type="entry name" value="Fe_hyd_lg_C"/>
    <property type="match status" value="1"/>
</dbReference>
<dbReference type="InterPro" id="IPR006141">
    <property type="entry name" value="Intein_N"/>
</dbReference>
<dbReference type="InterPro" id="IPR050340">
    <property type="entry name" value="Cytosolic_Fe-S_CAF"/>
</dbReference>
<gene>
    <name evidence="3" type="ORF">QTO34_000272</name>
</gene>
<dbReference type="EMBL" id="JAULJE010000001">
    <property type="protein sequence ID" value="KAK1346416.1"/>
    <property type="molecule type" value="Genomic_DNA"/>
</dbReference>
<dbReference type="InterPro" id="IPR004108">
    <property type="entry name" value="Fe_hydrogenase_lsu_C"/>
</dbReference>
<comment type="similarity">
    <text evidence="1">Belongs to the NARF family.</text>
</comment>
<protein>
    <recommendedName>
        <fullName evidence="2">Iron hydrogenase large subunit C-terminal domain-containing protein</fullName>
    </recommendedName>
</protein>
<comment type="caution">
    <text evidence="3">The sequence shown here is derived from an EMBL/GenBank/DDBJ whole genome shotgun (WGS) entry which is preliminary data.</text>
</comment>
<evidence type="ECO:0000313" key="4">
    <source>
        <dbReference type="Proteomes" id="UP001177744"/>
    </source>
</evidence>
<dbReference type="AlphaFoldDB" id="A0AA40IBY9"/>
<accession>A0AA40IBY9</accession>
<dbReference type="PROSITE" id="PS50817">
    <property type="entry name" value="INTEIN_N_TER"/>
    <property type="match status" value="1"/>
</dbReference>
<dbReference type="Proteomes" id="UP001177744">
    <property type="component" value="Unassembled WGS sequence"/>
</dbReference>
<evidence type="ECO:0000259" key="2">
    <source>
        <dbReference type="Pfam" id="PF02906"/>
    </source>
</evidence>
<dbReference type="PANTHER" id="PTHR11615">
    <property type="entry name" value="NITRATE, FORMATE, IRON DEHYDROGENASE"/>
    <property type="match status" value="1"/>
</dbReference>
<dbReference type="GO" id="GO:0016539">
    <property type="term" value="P:intein-mediated protein splicing"/>
    <property type="evidence" value="ECO:0007669"/>
    <property type="project" value="InterPro"/>
</dbReference>
<dbReference type="InterPro" id="IPR009016">
    <property type="entry name" value="Fe_hydrogenase"/>
</dbReference>
<dbReference type="Gene3D" id="3.40.950.10">
    <property type="entry name" value="Fe-only Hydrogenase (Larger Subunit), Chain L, domain 3"/>
    <property type="match status" value="1"/>
</dbReference>
<feature type="domain" description="Iron hydrogenase large subunit C-terminal" evidence="2">
    <location>
        <begin position="95"/>
        <end position="155"/>
    </location>
</feature>
<dbReference type="SUPFAM" id="SSF53920">
    <property type="entry name" value="Fe-only hydrogenase"/>
    <property type="match status" value="1"/>
</dbReference>
<name>A0AA40IBY9_CNENI</name>
<proteinExistence type="inferred from homology"/>